<feature type="signal peptide" evidence="1">
    <location>
        <begin position="1"/>
        <end position="20"/>
    </location>
</feature>
<sequence length="285" mass="31197">MMKRIRLPLLALAVATLVGACDVIDAPYRETPVNPGGGDSIKQNILLEDYTGHTCGNCPEAATIAKQLETTYGADRVVIVAVHAGPFAYPELPDYPMDFQTPDATQLDNTFRISRAGNPNGMVNRTARNGKVILGKDQWSTVVAGLLGNKPAVDLDISHTYNAATRAIDITAKVKYLVAGTSDYQIVALLTESKIISDQKDYRVNPSHVPDYEFEHVMRSSMNGTWGEVLSAQPVAAGQTIQKTISYTIPADKTWKPENCSVVVYVHRHNTTKEVLQVKQTKLIK</sequence>
<dbReference type="Pfam" id="PF11551">
    <property type="entry name" value="Omp28"/>
    <property type="match status" value="1"/>
</dbReference>
<proteinExistence type="predicted"/>
<dbReference type="Proteomes" id="UP000184233">
    <property type="component" value="Unassembled WGS sequence"/>
</dbReference>
<dbReference type="NCBIfam" id="NF033782">
    <property type="entry name" value="lipoprot_Omp28"/>
    <property type="match status" value="1"/>
</dbReference>
<dbReference type="EMBL" id="MKVH01000008">
    <property type="protein sequence ID" value="OJX59997.1"/>
    <property type="molecule type" value="Genomic_DNA"/>
</dbReference>
<organism evidence="2 3">
    <name type="scientific">Candidatus Kapaibacterium thiocyanatum</name>
    <dbReference type="NCBI Taxonomy" id="1895771"/>
    <lineage>
        <taxon>Bacteria</taxon>
        <taxon>Pseudomonadati</taxon>
        <taxon>Candidatus Kapaibacteriota</taxon>
        <taxon>Candidatus Kapaibacteriia</taxon>
        <taxon>Candidatus Kapaibacteriales</taxon>
        <taxon>Candidatus Kapaibacteriaceae</taxon>
        <taxon>Candidatus Kapaibacterium</taxon>
    </lineage>
</organism>
<feature type="chain" id="PRO_5012002066" description="Omp28-related outer membrane protein" evidence="1">
    <location>
        <begin position="21"/>
        <end position="285"/>
    </location>
</feature>
<dbReference type="InterPro" id="IPR036249">
    <property type="entry name" value="Thioredoxin-like_sf"/>
</dbReference>
<dbReference type="AlphaFoldDB" id="A0A1M3L3S4"/>
<accession>A0A1M3L3S4</accession>
<dbReference type="InterPro" id="IPR021615">
    <property type="entry name" value="Omp28"/>
</dbReference>
<name>A0A1M3L3S4_9BACT</name>
<evidence type="ECO:0008006" key="4">
    <source>
        <dbReference type="Google" id="ProtNLM"/>
    </source>
</evidence>
<keyword evidence="1" id="KW-0732">Signal</keyword>
<dbReference type="STRING" id="1895771.BGO89_08385"/>
<dbReference type="SUPFAM" id="SSF52833">
    <property type="entry name" value="Thioredoxin-like"/>
    <property type="match status" value="1"/>
</dbReference>
<comment type="caution">
    <text evidence="2">The sequence shown here is derived from an EMBL/GenBank/DDBJ whole genome shotgun (WGS) entry which is preliminary data.</text>
</comment>
<gene>
    <name evidence="2" type="ORF">BGO89_08385</name>
</gene>
<dbReference type="InterPro" id="IPR013783">
    <property type="entry name" value="Ig-like_fold"/>
</dbReference>
<evidence type="ECO:0000313" key="3">
    <source>
        <dbReference type="Proteomes" id="UP000184233"/>
    </source>
</evidence>
<reference evidence="2 3" key="1">
    <citation type="submission" date="2016-09" db="EMBL/GenBank/DDBJ databases">
        <title>Genome-resolved meta-omics ties microbial dynamics to process performance in biotechnology for thiocyanate degradation.</title>
        <authorList>
            <person name="Kantor R.S."/>
            <person name="Huddy R.J."/>
            <person name="Iyer R."/>
            <person name="Thomas B.C."/>
            <person name="Brown C.T."/>
            <person name="Anantharaman K."/>
            <person name="Tringe S."/>
            <person name="Hettich R.L."/>
            <person name="Harrison S.T."/>
            <person name="Banfield J.F."/>
        </authorList>
    </citation>
    <scope>NUCLEOTIDE SEQUENCE [LARGE SCALE GENOMIC DNA]</scope>
    <source>
        <strain evidence="2">59-99</strain>
    </source>
</reference>
<evidence type="ECO:0000313" key="2">
    <source>
        <dbReference type="EMBL" id="OJX59997.1"/>
    </source>
</evidence>
<dbReference type="Gene3D" id="2.60.40.10">
    <property type="entry name" value="Immunoglobulins"/>
    <property type="match status" value="1"/>
</dbReference>
<dbReference type="PROSITE" id="PS51257">
    <property type="entry name" value="PROKAR_LIPOPROTEIN"/>
    <property type="match status" value="1"/>
</dbReference>
<evidence type="ECO:0000256" key="1">
    <source>
        <dbReference type="SAM" id="SignalP"/>
    </source>
</evidence>
<protein>
    <recommendedName>
        <fullName evidence="4">Omp28-related outer membrane protein</fullName>
    </recommendedName>
</protein>